<dbReference type="RefSeq" id="WP_007066326.1">
    <property type="nucleotide sequence ID" value="NZ_DS022272.1"/>
</dbReference>
<feature type="compositionally biased region" description="Basic and acidic residues" evidence="1">
    <location>
        <begin position="12"/>
        <end position="22"/>
    </location>
</feature>
<proteinExistence type="predicted"/>
<feature type="compositionally biased region" description="Polar residues" evidence="1">
    <location>
        <begin position="1"/>
        <end position="10"/>
    </location>
</feature>
<dbReference type="HOGENOM" id="CLU_2897665_0_0_5"/>
<dbReference type="Proteomes" id="UP000004310">
    <property type="component" value="Unassembled WGS sequence"/>
</dbReference>
<name>Q0G7L3_9HYPH</name>
<keyword evidence="3" id="KW-1185">Reference proteome</keyword>
<accession>Q0G7L3</accession>
<evidence type="ECO:0000256" key="1">
    <source>
        <dbReference type="SAM" id="MobiDB-lite"/>
    </source>
</evidence>
<feature type="compositionally biased region" description="Basic and acidic residues" evidence="1">
    <location>
        <begin position="53"/>
        <end position="62"/>
    </location>
</feature>
<gene>
    <name evidence="2" type="ORF">FP2506_05916</name>
</gene>
<comment type="caution">
    <text evidence="2">The sequence shown here is derived from an EMBL/GenBank/DDBJ whole genome shotgun (WGS) entry which is preliminary data.</text>
</comment>
<dbReference type="AlphaFoldDB" id="Q0G7L3"/>
<evidence type="ECO:0000313" key="2">
    <source>
        <dbReference type="EMBL" id="EAU42351.1"/>
    </source>
</evidence>
<feature type="region of interest" description="Disordered" evidence="1">
    <location>
        <begin position="1"/>
        <end position="62"/>
    </location>
</feature>
<protein>
    <submittedName>
        <fullName evidence="2">Uncharacterized protein</fullName>
    </submittedName>
</protein>
<reference evidence="2 3" key="1">
    <citation type="journal article" date="2010" name="J. Bacteriol.">
        <title>Genome sequence of Fulvimarina pelagi HTCC2506T, a Mn(II)-oxidizing alphaproteobacterium possessing an aerobic anoxygenic photosynthetic gene cluster and Xanthorhodopsin.</title>
        <authorList>
            <person name="Kang I."/>
            <person name="Oh H.M."/>
            <person name="Lim S.I."/>
            <person name="Ferriera S."/>
            <person name="Giovannoni S.J."/>
            <person name="Cho J.C."/>
        </authorList>
    </citation>
    <scope>NUCLEOTIDE SEQUENCE [LARGE SCALE GENOMIC DNA]</scope>
    <source>
        <strain evidence="2 3">HTCC2506</strain>
    </source>
</reference>
<dbReference type="EMBL" id="AATP01000001">
    <property type="protein sequence ID" value="EAU42351.1"/>
    <property type="molecule type" value="Genomic_DNA"/>
</dbReference>
<organism evidence="2 3">
    <name type="scientific">Fulvimarina pelagi HTCC2506</name>
    <dbReference type="NCBI Taxonomy" id="314231"/>
    <lineage>
        <taxon>Bacteria</taxon>
        <taxon>Pseudomonadati</taxon>
        <taxon>Pseudomonadota</taxon>
        <taxon>Alphaproteobacteria</taxon>
        <taxon>Hyphomicrobiales</taxon>
        <taxon>Aurantimonadaceae</taxon>
        <taxon>Fulvimarina</taxon>
    </lineage>
</organism>
<evidence type="ECO:0000313" key="3">
    <source>
        <dbReference type="Proteomes" id="UP000004310"/>
    </source>
</evidence>
<sequence>MVRSAGSGNSERQQRLQRELRTNLKRRREQAKARRDRATLMQDVVPEPQSGEKIADKDEDRG</sequence>
<dbReference type="STRING" id="217511.GCA_001463845_01733"/>